<dbReference type="Proteomes" id="UP000247540">
    <property type="component" value="Unassembled WGS sequence"/>
</dbReference>
<dbReference type="SUPFAM" id="SSF64383">
    <property type="entry name" value="Cell-division protein ZipA, C-terminal domain"/>
    <property type="match status" value="1"/>
</dbReference>
<dbReference type="OrthoDB" id="8521018at2"/>
<keyword evidence="4" id="KW-1185">Reference proteome</keyword>
<feature type="region of interest" description="Disordered" evidence="1">
    <location>
        <begin position="29"/>
        <end position="83"/>
    </location>
</feature>
<dbReference type="AlphaFoldDB" id="A0A318SVD5"/>
<dbReference type="GO" id="GO:0090529">
    <property type="term" value="P:cell septum assembly"/>
    <property type="evidence" value="ECO:0007669"/>
    <property type="project" value="InterPro"/>
</dbReference>
<name>A0A318SVD5_9BURK</name>
<protein>
    <submittedName>
        <fullName evidence="3">ZipA-like protein with FtsZ-binding domain</fullName>
    </submittedName>
</protein>
<evidence type="ECO:0000313" key="3">
    <source>
        <dbReference type="EMBL" id="PYE78697.1"/>
    </source>
</evidence>
<dbReference type="RefSeq" id="WP_110464981.1">
    <property type="nucleotide sequence ID" value="NZ_JAMOFZ010000005.1"/>
</dbReference>
<comment type="caution">
    <text evidence="3">The sequence shown here is derived from an EMBL/GenBank/DDBJ whole genome shotgun (WGS) entry which is preliminary data.</text>
</comment>
<organism evidence="3 4">
    <name type="scientific">Xylophilus ampelinus</name>
    <dbReference type="NCBI Taxonomy" id="54067"/>
    <lineage>
        <taxon>Bacteria</taxon>
        <taxon>Pseudomonadati</taxon>
        <taxon>Pseudomonadota</taxon>
        <taxon>Betaproteobacteria</taxon>
        <taxon>Burkholderiales</taxon>
        <taxon>Xylophilus</taxon>
    </lineage>
</organism>
<evidence type="ECO:0000256" key="1">
    <source>
        <dbReference type="SAM" id="MobiDB-lite"/>
    </source>
</evidence>
<gene>
    <name evidence="3" type="ORF">DFQ15_10556</name>
</gene>
<dbReference type="EMBL" id="QJTC01000005">
    <property type="protein sequence ID" value="PYE78697.1"/>
    <property type="molecule type" value="Genomic_DNA"/>
</dbReference>
<dbReference type="InterPro" id="IPR007449">
    <property type="entry name" value="ZipA_FtsZ-bd_C"/>
</dbReference>
<sequence length="360" mass="37696">MSTLQISLAMAGGVVLAAIVAHSAWTSRRNAPKQAEPTAPAAADANAPQEPGERHEPAFDGADLAAVGEGGDPALATLPNLPVPEKKPGLDPLIDVIAPLALEGVASGDAALAAAPTTRRVGSKPFAIEGLNDATGHWETPVAGQRYRAFQAGVQLANRTGALNDIEFSEFVMKTQGFADALNAAPDFPEMRDEVARARELDQFASDHDAQLAFVLRARAAAWSPGYVQQNAARLGFVPGVIPGRMALPAISGAGLPPVLTLAFDTQAALAEDPAQSAIREVQLSLDVAQVYRQEQPFTRLREAAASLAQAMDGVVTDQNGQPLREDAMDGIGADLEKLYDTLDGRDLSAGSVQARRLFG</sequence>
<evidence type="ECO:0000259" key="2">
    <source>
        <dbReference type="SMART" id="SM00771"/>
    </source>
</evidence>
<dbReference type="SMART" id="SM00771">
    <property type="entry name" value="ZipA_C"/>
    <property type="match status" value="1"/>
</dbReference>
<feature type="compositionally biased region" description="Low complexity" evidence="1">
    <location>
        <begin position="32"/>
        <end position="50"/>
    </location>
</feature>
<reference evidence="3 4" key="1">
    <citation type="submission" date="2018-06" db="EMBL/GenBank/DDBJ databases">
        <title>Genomic Encyclopedia of Type Strains, Phase III (KMG-III): the genomes of soil and plant-associated and newly described type strains.</title>
        <authorList>
            <person name="Whitman W."/>
        </authorList>
    </citation>
    <scope>NUCLEOTIDE SEQUENCE [LARGE SCALE GENOMIC DNA]</scope>
    <source>
        <strain evidence="3 4">CECT 7646</strain>
    </source>
</reference>
<dbReference type="InterPro" id="IPR036765">
    <property type="entry name" value="ZipA_FtsZ-bd_C_sf"/>
</dbReference>
<proteinExistence type="predicted"/>
<evidence type="ECO:0000313" key="4">
    <source>
        <dbReference type="Proteomes" id="UP000247540"/>
    </source>
</evidence>
<accession>A0A318SVD5</accession>
<feature type="domain" description="ZipA C-terminal FtsZ-binding" evidence="2">
    <location>
        <begin position="208"/>
        <end position="336"/>
    </location>
</feature>